<dbReference type="Gene3D" id="2.60.120.200">
    <property type="match status" value="1"/>
</dbReference>
<gene>
    <name evidence="2" type="ORF">GCM10010412_039570</name>
</gene>
<feature type="signal peptide" evidence="1">
    <location>
        <begin position="1"/>
        <end position="24"/>
    </location>
</feature>
<keyword evidence="1" id="KW-0732">Signal</keyword>
<dbReference type="Proteomes" id="UP001501666">
    <property type="component" value="Unassembled WGS sequence"/>
</dbReference>
<reference evidence="2 3" key="1">
    <citation type="journal article" date="2019" name="Int. J. Syst. Evol. Microbiol.">
        <title>The Global Catalogue of Microorganisms (GCM) 10K type strain sequencing project: providing services to taxonomists for standard genome sequencing and annotation.</title>
        <authorList>
            <consortium name="The Broad Institute Genomics Platform"/>
            <consortium name="The Broad Institute Genome Sequencing Center for Infectious Disease"/>
            <person name="Wu L."/>
            <person name="Ma J."/>
        </authorList>
    </citation>
    <scope>NUCLEOTIDE SEQUENCE [LARGE SCALE GENOMIC DNA]</scope>
    <source>
        <strain evidence="2 3">JCM 6835</strain>
    </source>
</reference>
<comment type="caution">
    <text evidence="2">The sequence shown here is derived from an EMBL/GenBank/DDBJ whole genome shotgun (WGS) entry which is preliminary data.</text>
</comment>
<evidence type="ECO:0000313" key="3">
    <source>
        <dbReference type="Proteomes" id="UP001501666"/>
    </source>
</evidence>
<evidence type="ECO:0008006" key="4">
    <source>
        <dbReference type="Google" id="ProtNLM"/>
    </source>
</evidence>
<sequence>MSVMRAKIAASVAAAGLLAGCGTASGQAPQASAKALTVAGVRPPDPGGEIGTASSEFADTAELSAWSKLSDTEGDLNRIAKLDVNATAKNALYLEPKTSTWFDAFRGPFVYQELAGDIVMHVRVKVEGKKKSQPERKFSLGGVMLRVPQSNAKPNWVSVTTGTGDAAKRVEAKSTLNGSSKPKEVAVKEGWMELVLARAGGVVAALYKEEGGTWKVGQRWVRDDLPTVLQWGITGYTDWDSYGALKKDAAKANAKAVKGLPDVRMIVDYARFLRPATPDDADLMTVPDDVLVKLLTPAGA</sequence>
<evidence type="ECO:0000313" key="2">
    <source>
        <dbReference type="EMBL" id="GAA2664266.1"/>
    </source>
</evidence>
<organism evidence="2 3">
    <name type="scientific">Nonomuraea recticatena</name>
    <dbReference type="NCBI Taxonomy" id="46178"/>
    <lineage>
        <taxon>Bacteria</taxon>
        <taxon>Bacillati</taxon>
        <taxon>Actinomycetota</taxon>
        <taxon>Actinomycetes</taxon>
        <taxon>Streptosporangiales</taxon>
        <taxon>Streptosporangiaceae</taxon>
        <taxon>Nonomuraea</taxon>
    </lineage>
</organism>
<name>A0ABN3RZ37_9ACTN</name>
<feature type="chain" id="PRO_5045272180" description="DUF1349 domain-containing protein" evidence="1">
    <location>
        <begin position="25"/>
        <end position="300"/>
    </location>
</feature>
<dbReference type="EMBL" id="BAAATE010000009">
    <property type="protein sequence ID" value="GAA2664266.1"/>
    <property type="molecule type" value="Genomic_DNA"/>
</dbReference>
<dbReference type="PROSITE" id="PS51257">
    <property type="entry name" value="PROKAR_LIPOPROTEIN"/>
    <property type="match status" value="1"/>
</dbReference>
<evidence type="ECO:0000256" key="1">
    <source>
        <dbReference type="SAM" id="SignalP"/>
    </source>
</evidence>
<proteinExistence type="predicted"/>
<keyword evidence="3" id="KW-1185">Reference proteome</keyword>
<accession>A0ABN3RZ37</accession>
<protein>
    <recommendedName>
        <fullName evidence="4">DUF1349 domain-containing protein</fullName>
    </recommendedName>
</protein>